<dbReference type="Proteomes" id="UP000605099">
    <property type="component" value="Unassembled WGS sequence"/>
</dbReference>
<dbReference type="InterPro" id="IPR019533">
    <property type="entry name" value="Peptidase_S26"/>
</dbReference>
<gene>
    <name evidence="2" type="ORF">GCM10011349_31990</name>
</gene>
<organism evidence="2 3">
    <name type="scientific">Novosphingobium indicum</name>
    <dbReference type="NCBI Taxonomy" id="462949"/>
    <lineage>
        <taxon>Bacteria</taxon>
        <taxon>Pseudomonadati</taxon>
        <taxon>Pseudomonadota</taxon>
        <taxon>Alphaproteobacteria</taxon>
        <taxon>Sphingomonadales</taxon>
        <taxon>Sphingomonadaceae</taxon>
        <taxon>Novosphingobium</taxon>
    </lineage>
</organism>
<sequence length="178" mass="19017">MTIVIDNKARPVRLSFRAKMAAIGGLCVLAVAGQSLSHWSRTHAFMINESGSLPNWAFLVSAGQFPHRGDYVIFNPGRDPMVLKYFGSPPPAFAKIAYGVPGDVVEHVGRDVLVNGHKVARLKPFTLKGDPLAAGPTGRIPDGCVYAGSGHKDGFDSRYAEIGFVCRDRIAGVGSPVL</sequence>
<feature type="domain" description="Peptidase S26" evidence="1">
    <location>
        <begin position="56"/>
        <end position="173"/>
    </location>
</feature>
<proteinExistence type="predicted"/>
<dbReference type="Pfam" id="PF10502">
    <property type="entry name" value="Peptidase_S26"/>
    <property type="match status" value="1"/>
</dbReference>
<evidence type="ECO:0000259" key="1">
    <source>
        <dbReference type="Pfam" id="PF10502"/>
    </source>
</evidence>
<name>A0ABQ2JVF6_9SPHN</name>
<dbReference type="RefSeq" id="WP_229710484.1">
    <property type="nucleotide sequence ID" value="NZ_BMLK01000016.1"/>
</dbReference>
<reference evidence="3" key="1">
    <citation type="journal article" date="2019" name="Int. J. Syst. Evol. Microbiol.">
        <title>The Global Catalogue of Microorganisms (GCM) 10K type strain sequencing project: providing services to taxonomists for standard genome sequencing and annotation.</title>
        <authorList>
            <consortium name="The Broad Institute Genomics Platform"/>
            <consortium name="The Broad Institute Genome Sequencing Center for Infectious Disease"/>
            <person name="Wu L."/>
            <person name="Ma J."/>
        </authorList>
    </citation>
    <scope>NUCLEOTIDE SEQUENCE [LARGE SCALE GENOMIC DNA]</scope>
    <source>
        <strain evidence="3">CGMCC 1.6784</strain>
    </source>
</reference>
<evidence type="ECO:0000313" key="2">
    <source>
        <dbReference type="EMBL" id="GGN55388.1"/>
    </source>
</evidence>
<keyword evidence="3" id="KW-1185">Reference proteome</keyword>
<protein>
    <recommendedName>
        <fullName evidence="1">Peptidase S26 domain-containing protein</fullName>
    </recommendedName>
</protein>
<dbReference type="EMBL" id="BMLK01000016">
    <property type="protein sequence ID" value="GGN55388.1"/>
    <property type="molecule type" value="Genomic_DNA"/>
</dbReference>
<dbReference type="Gene3D" id="2.10.109.10">
    <property type="entry name" value="Umud Fragment, subunit A"/>
    <property type="match status" value="1"/>
</dbReference>
<accession>A0ABQ2JVF6</accession>
<comment type="caution">
    <text evidence="2">The sequence shown here is derived from an EMBL/GenBank/DDBJ whole genome shotgun (WGS) entry which is preliminary data.</text>
</comment>
<dbReference type="SUPFAM" id="SSF51306">
    <property type="entry name" value="LexA/Signal peptidase"/>
    <property type="match status" value="1"/>
</dbReference>
<evidence type="ECO:0000313" key="3">
    <source>
        <dbReference type="Proteomes" id="UP000605099"/>
    </source>
</evidence>
<dbReference type="InterPro" id="IPR036286">
    <property type="entry name" value="LexA/Signal_pep-like_sf"/>
</dbReference>